<keyword evidence="6 9" id="KW-0061">Asparagine biosynthesis</keyword>
<dbReference type="CDD" id="cd01991">
    <property type="entry name" value="Asn_synthase_B_C"/>
    <property type="match status" value="1"/>
</dbReference>
<keyword evidence="4 10" id="KW-0547">Nucleotide-binding</keyword>
<dbReference type="Gene3D" id="3.60.20.10">
    <property type="entry name" value="Glutamine Phosphoribosylpyrophosphate, subunit 1, domain 1"/>
    <property type="match status" value="1"/>
</dbReference>
<keyword evidence="7 9" id="KW-0315">Glutamine amidotransferase</keyword>
<dbReference type="InterPro" id="IPR017932">
    <property type="entry name" value="GATase_2_dom"/>
</dbReference>
<evidence type="ECO:0000259" key="12">
    <source>
        <dbReference type="PROSITE" id="PS51278"/>
    </source>
</evidence>
<gene>
    <name evidence="13" type="ORF">SAMN04487884_10733</name>
</gene>
<feature type="binding site" evidence="10">
    <location>
        <begin position="370"/>
        <end position="371"/>
    </location>
    <ligand>
        <name>ATP</name>
        <dbReference type="ChEBI" id="CHEBI:30616"/>
    </ligand>
</feature>
<dbReference type="Pfam" id="PF13537">
    <property type="entry name" value="GATase_7"/>
    <property type="match status" value="1"/>
</dbReference>
<comment type="similarity">
    <text evidence="2">Belongs to the asparagine synthetase family.</text>
</comment>
<dbReference type="EC" id="6.3.5.4" evidence="3"/>
<dbReference type="InterPro" id="IPR051786">
    <property type="entry name" value="ASN_synthetase/amidase"/>
</dbReference>
<keyword evidence="5 10" id="KW-0067">ATP-binding</keyword>
<dbReference type="SUPFAM" id="SSF56235">
    <property type="entry name" value="N-terminal nucleophile aminohydrolases (Ntn hydrolases)"/>
    <property type="match status" value="1"/>
</dbReference>
<evidence type="ECO:0000313" key="13">
    <source>
        <dbReference type="EMBL" id="SER55259.1"/>
    </source>
</evidence>
<comment type="catalytic activity">
    <reaction evidence="8">
        <text>L-aspartate + L-glutamine + ATP + H2O = L-asparagine + L-glutamate + AMP + diphosphate + H(+)</text>
        <dbReference type="Rhea" id="RHEA:12228"/>
        <dbReference type="ChEBI" id="CHEBI:15377"/>
        <dbReference type="ChEBI" id="CHEBI:15378"/>
        <dbReference type="ChEBI" id="CHEBI:29985"/>
        <dbReference type="ChEBI" id="CHEBI:29991"/>
        <dbReference type="ChEBI" id="CHEBI:30616"/>
        <dbReference type="ChEBI" id="CHEBI:33019"/>
        <dbReference type="ChEBI" id="CHEBI:58048"/>
        <dbReference type="ChEBI" id="CHEBI:58359"/>
        <dbReference type="ChEBI" id="CHEBI:456215"/>
        <dbReference type="EC" id="6.3.5.4"/>
    </reaction>
</comment>
<dbReference type="GO" id="GO:0005829">
    <property type="term" value="C:cytosol"/>
    <property type="evidence" value="ECO:0007669"/>
    <property type="project" value="TreeGrafter"/>
</dbReference>
<evidence type="ECO:0000256" key="1">
    <source>
        <dbReference type="ARBA" id="ARBA00005187"/>
    </source>
</evidence>
<evidence type="ECO:0000256" key="6">
    <source>
        <dbReference type="ARBA" id="ARBA00022888"/>
    </source>
</evidence>
<protein>
    <recommendedName>
        <fullName evidence="3">asparagine synthase (glutamine-hydrolyzing)</fullName>
        <ecNumber evidence="3">6.3.5.4</ecNumber>
    </recommendedName>
</protein>
<evidence type="ECO:0000313" key="14">
    <source>
        <dbReference type="Proteomes" id="UP000182584"/>
    </source>
</evidence>
<dbReference type="InterPro" id="IPR001962">
    <property type="entry name" value="Asn_synthase"/>
</dbReference>
<dbReference type="NCBIfam" id="TIGR01536">
    <property type="entry name" value="asn_synth_AEB"/>
    <property type="match status" value="1"/>
</dbReference>
<feature type="binding site" evidence="10">
    <location>
        <position position="297"/>
    </location>
    <ligand>
        <name>ATP</name>
        <dbReference type="ChEBI" id="CHEBI:30616"/>
    </ligand>
</feature>
<dbReference type="Pfam" id="PF00733">
    <property type="entry name" value="Asn_synthase"/>
    <property type="match status" value="1"/>
</dbReference>
<name>A0A1H9Q5R4_BUTFI</name>
<sequence length="620" mass="71933">MCGICGYLSRNKLEDELLINMRDTMYHRGPNDAGIWQSVTGDGFVGLAHRRLSIFDLSELGHQPMLSEDGQFSVVFNGEIYNFKELRSDLQQKGYIFKSECDTEVILYAYQEWGTDAFSRFNGMFSIALWDKVSEELVISRDRLGVKPLYYYWNRSNSDFVFASELKPIMKYPGFIKEIDNSALGNYLCNKYIASPGTIFKDTYKLQPGCFAIYKHNELVIHKYWDIDKVKNKAANSIITDYDKAKKEIDDILTDAVAKRMVADVPVGTFLSSGIDSTLITAIAQKCSKTPVRTFTIGFDDKERNEADRACEIARYLGTDHTELYIGEKEIYDMLDDISRYYDEPFSDSSQLPTMLVSKLAADNVTVALSGDGGDEIFCGYKLYDLVYTAQRFDAIGNIVSHIPGLRDGLRRISPEMRAFIDNRNEETKTQLFLDVFASEADKLLTKDYKVINYKNSFEQQLRYRNWQERRMILDMMTYLPDEVMAKTDRASMKYSLEVRSPLLDYRVIEKSFEIPHNYKYHFFDKKHILKDLAYDYVPKEMLAGPKKGFGVPLKKWLRNTLKEEINKYSDASYLAAQGIFDASGIKRLVLLQEQSDYVLYSSLLWSFYMFQRWWEEYMK</sequence>
<dbReference type="InterPro" id="IPR006426">
    <property type="entry name" value="Asn_synth_AEB"/>
</dbReference>
<feature type="site" description="Important for beta-aspartyl-AMP intermediate formation" evidence="11">
    <location>
        <position position="372"/>
    </location>
</feature>
<reference evidence="13 14" key="1">
    <citation type="submission" date="2016-10" db="EMBL/GenBank/DDBJ databases">
        <authorList>
            <person name="de Groot N.N."/>
        </authorList>
    </citation>
    <scope>NUCLEOTIDE SEQUENCE [LARGE SCALE GENOMIC DNA]</scope>
    <source>
        <strain evidence="13 14">AR40</strain>
    </source>
</reference>
<evidence type="ECO:0000256" key="10">
    <source>
        <dbReference type="PIRSR" id="PIRSR001589-2"/>
    </source>
</evidence>
<dbReference type="CDD" id="cd00712">
    <property type="entry name" value="AsnB"/>
    <property type="match status" value="1"/>
</dbReference>
<evidence type="ECO:0000256" key="8">
    <source>
        <dbReference type="ARBA" id="ARBA00048741"/>
    </source>
</evidence>
<proteinExistence type="inferred from homology"/>
<evidence type="ECO:0000256" key="3">
    <source>
        <dbReference type="ARBA" id="ARBA00012737"/>
    </source>
</evidence>
<evidence type="ECO:0000256" key="9">
    <source>
        <dbReference type="PIRSR" id="PIRSR001589-1"/>
    </source>
</evidence>
<dbReference type="InterPro" id="IPR014729">
    <property type="entry name" value="Rossmann-like_a/b/a_fold"/>
</dbReference>
<dbReference type="GO" id="GO:0004066">
    <property type="term" value="F:asparagine synthase (glutamine-hydrolyzing) activity"/>
    <property type="evidence" value="ECO:0007669"/>
    <property type="project" value="UniProtKB-EC"/>
</dbReference>
<dbReference type="GO" id="GO:0006529">
    <property type="term" value="P:asparagine biosynthetic process"/>
    <property type="evidence" value="ECO:0007669"/>
    <property type="project" value="UniProtKB-KW"/>
</dbReference>
<dbReference type="InterPro" id="IPR029055">
    <property type="entry name" value="Ntn_hydrolases_N"/>
</dbReference>
<dbReference type="PANTHER" id="PTHR43284">
    <property type="entry name" value="ASPARAGINE SYNTHETASE (GLUTAMINE-HYDROLYZING)"/>
    <property type="match status" value="1"/>
</dbReference>
<dbReference type="PANTHER" id="PTHR43284:SF1">
    <property type="entry name" value="ASPARAGINE SYNTHETASE"/>
    <property type="match status" value="1"/>
</dbReference>
<evidence type="ECO:0000256" key="7">
    <source>
        <dbReference type="ARBA" id="ARBA00022962"/>
    </source>
</evidence>
<dbReference type="Proteomes" id="UP000182584">
    <property type="component" value="Unassembled WGS sequence"/>
</dbReference>
<evidence type="ECO:0000256" key="11">
    <source>
        <dbReference type="PIRSR" id="PIRSR001589-3"/>
    </source>
</evidence>
<dbReference type="GO" id="GO:0005524">
    <property type="term" value="F:ATP binding"/>
    <property type="evidence" value="ECO:0007669"/>
    <property type="project" value="UniProtKB-KW"/>
</dbReference>
<dbReference type="Gene3D" id="3.40.50.620">
    <property type="entry name" value="HUPs"/>
    <property type="match status" value="1"/>
</dbReference>
<dbReference type="EMBL" id="FOGJ01000007">
    <property type="protein sequence ID" value="SER55259.1"/>
    <property type="molecule type" value="Genomic_DNA"/>
</dbReference>
<dbReference type="PROSITE" id="PS51278">
    <property type="entry name" value="GATASE_TYPE_2"/>
    <property type="match status" value="1"/>
</dbReference>
<feature type="domain" description="Glutamine amidotransferase type-2" evidence="12">
    <location>
        <begin position="2"/>
        <end position="217"/>
    </location>
</feature>
<comment type="pathway">
    <text evidence="1">Amino-acid biosynthesis; L-asparagine biosynthesis; L-asparagine from L-aspartate (L-Gln route): step 1/1.</text>
</comment>
<accession>A0A1H9Q5R4</accession>
<evidence type="ECO:0000256" key="5">
    <source>
        <dbReference type="ARBA" id="ARBA00022840"/>
    </source>
</evidence>
<feature type="binding site" evidence="10">
    <location>
        <position position="102"/>
    </location>
    <ligand>
        <name>L-glutamine</name>
        <dbReference type="ChEBI" id="CHEBI:58359"/>
    </ligand>
</feature>
<dbReference type="AlphaFoldDB" id="A0A1H9Q5R4"/>
<dbReference type="OrthoDB" id="9763290at2"/>
<keyword evidence="9" id="KW-0028">Amino-acid biosynthesis</keyword>
<evidence type="ECO:0000256" key="2">
    <source>
        <dbReference type="ARBA" id="ARBA00005752"/>
    </source>
</evidence>
<feature type="active site" description="For GATase activity" evidence="9">
    <location>
        <position position="2"/>
    </location>
</feature>
<organism evidence="13 14">
    <name type="scientific">Butyrivibrio fibrisolvens</name>
    <dbReference type="NCBI Taxonomy" id="831"/>
    <lineage>
        <taxon>Bacteria</taxon>
        <taxon>Bacillati</taxon>
        <taxon>Bacillota</taxon>
        <taxon>Clostridia</taxon>
        <taxon>Lachnospirales</taxon>
        <taxon>Lachnospiraceae</taxon>
        <taxon>Butyrivibrio</taxon>
    </lineage>
</organism>
<evidence type="ECO:0000256" key="4">
    <source>
        <dbReference type="ARBA" id="ARBA00022741"/>
    </source>
</evidence>
<dbReference type="InterPro" id="IPR033738">
    <property type="entry name" value="AsnB_N"/>
</dbReference>
<dbReference type="PIRSF" id="PIRSF001589">
    <property type="entry name" value="Asn_synthetase_glu-h"/>
    <property type="match status" value="1"/>
</dbReference>
<dbReference type="SUPFAM" id="SSF52402">
    <property type="entry name" value="Adenine nucleotide alpha hydrolases-like"/>
    <property type="match status" value="1"/>
</dbReference>